<dbReference type="InterPro" id="IPR002477">
    <property type="entry name" value="Peptidoglycan-bd-like"/>
</dbReference>
<keyword evidence="4" id="KW-1185">Reference proteome</keyword>
<evidence type="ECO:0000259" key="2">
    <source>
        <dbReference type="SMART" id="SM00701"/>
    </source>
</evidence>
<dbReference type="InterPro" id="IPR006619">
    <property type="entry name" value="PGRP_domain_met/bac"/>
</dbReference>
<protein>
    <submittedName>
        <fullName evidence="3">Putative peptidoglycan binding protein</fullName>
    </submittedName>
</protein>
<dbReference type="GO" id="GO:0008745">
    <property type="term" value="F:N-acetylmuramoyl-L-alanine amidase activity"/>
    <property type="evidence" value="ECO:0007669"/>
    <property type="project" value="InterPro"/>
</dbReference>
<dbReference type="Pfam" id="PF01471">
    <property type="entry name" value="PG_binding_1"/>
    <property type="match status" value="1"/>
</dbReference>
<dbReference type="Proteomes" id="UP000317940">
    <property type="component" value="Unassembled WGS sequence"/>
</dbReference>
<comment type="similarity">
    <text evidence="1">Belongs to the N-acetylmuramoyl-L-alanine amidase 2 family.</text>
</comment>
<dbReference type="GO" id="GO:0009253">
    <property type="term" value="P:peptidoglycan catabolic process"/>
    <property type="evidence" value="ECO:0007669"/>
    <property type="project" value="InterPro"/>
</dbReference>
<name>A0A561UMR1_9ACTN</name>
<dbReference type="PANTHER" id="PTHR11022:SF41">
    <property type="entry name" value="PEPTIDOGLYCAN-RECOGNITION PROTEIN LC-RELATED"/>
    <property type="match status" value="1"/>
</dbReference>
<dbReference type="GO" id="GO:0008270">
    <property type="term" value="F:zinc ion binding"/>
    <property type="evidence" value="ECO:0007669"/>
    <property type="project" value="InterPro"/>
</dbReference>
<dbReference type="AlphaFoldDB" id="A0A561UMR1"/>
<dbReference type="SMART" id="SM00701">
    <property type="entry name" value="PGRP"/>
    <property type="match status" value="1"/>
</dbReference>
<evidence type="ECO:0000256" key="1">
    <source>
        <dbReference type="ARBA" id="ARBA00007553"/>
    </source>
</evidence>
<dbReference type="OrthoDB" id="514320at2"/>
<organism evidence="3 4">
    <name type="scientific">Kitasatospora viridis</name>
    <dbReference type="NCBI Taxonomy" id="281105"/>
    <lineage>
        <taxon>Bacteria</taxon>
        <taxon>Bacillati</taxon>
        <taxon>Actinomycetota</taxon>
        <taxon>Actinomycetes</taxon>
        <taxon>Kitasatosporales</taxon>
        <taxon>Streptomycetaceae</taxon>
        <taxon>Kitasatospora</taxon>
    </lineage>
</organism>
<dbReference type="InterPro" id="IPR015510">
    <property type="entry name" value="PGRP"/>
</dbReference>
<dbReference type="SUPFAM" id="SSF55846">
    <property type="entry name" value="N-acetylmuramoyl-L-alanine amidase-like"/>
    <property type="match status" value="1"/>
</dbReference>
<dbReference type="Gene3D" id="3.40.80.10">
    <property type="entry name" value="Peptidoglycan recognition protein-like"/>
    <property type="match status" value="1"/>
</dbReference>
<dbReference type="InterPro" id="IPR036505">
    <property type="entry name" value="Amidase/PGRP_sf"/>
</dbReference>
<feature type="domain" description="Peptidoglycan recognition protein family" evidence="2">
    <location>
        <begin position="1"/>
        <end position="150"/>
    </location>
</feature>
<dbReference type="RefSeq" id="WP_145906701.1">
    <property type="nucleotide sequence ID" value="NZ_BAAAMZ010000052.1"/>
</dbReference>
<dbReference type="InterPro" id="IPR036365">
    <property type="entry name" value="PGBD-like_sf"/>
</dbReference>
<dbReference type="CDD" id="cd06583">
    <property type="entry name" value="PGRP"/>
    <property type="match status" value="1"/>
</dbReference>
<evidence type="ECO:0000313" key="4">
    <source>
        <dbReference type="Proteomes" id="UP000317940"/>
    </source>
</evidence>
<sequence length="261" mass="28627">MKFVSRAEWGALPPKQPWTYVAGAQGVKIHYEGTEVPADLVDHHELCAGRVRAIQAMHLADPTQGWIDIAYSALTCCHGFVFEGRGAHHENGANGNQPLNLAHYAVCAMIGDSGLTEPNDALLDGLCDAIDWLRREGGAGSEVKGHRDGYPTECPGDPLYAWVQRGAPRPGGGHRVAVGPVWPGEYLSLRQPMLHDENVRLWQQRMADRGWALTVDGWYGAQSQSVCERFQQDSSAHGWPLTVDGIVGEQTWNAAWQRPTS</sequence>
<comment type="caution">
    <text evidence="3">The sequence shown here is derived from an EMBL/GenBank/DDBJ whole genome shotgun (WGS) entry which is preliminary data.</text>
</comment>
<reference evidence="3 4" key="1">
    <citation type="submission" date="2019-06" db="EMBL/GenBank/DDBJ databases">
        <title>Sequencing the genomes of 1000 actinobacteria strains.</title>
        <authorList>
            <person name="Klenk H.-P."/>
        </authorList>
    </citation>
    <scope>NUCLEOTIDE SEQUENCE [LARGE SCALE GENOMIC DNA]</scope>
    <source>
        <strain evidence="3 4">DSM 44826</strain>
    </source>
</reference>
<dbReference type="PANTHER" id="PTHR11022">
    <property type="entry name" value="PEPTIDOGLYCAN RECOGNITION PROTEIN"/>
    <property type="match status" value="1"/>
</dbReference>
<gene>
    <name evidence="3" type="ORF">FHX73_114507</name>
</gene>
<dbReference type="EMBL" id="VIWT01000001">
    <property type="protein sequence ID" value="TWG00627.1"/>
    <property type="molecule type" value="Genomic_DNA"/>
</dbReference>
<evidence type="ECO:0000313" key="3">
    <source>
        <dbReference type="EMBL" id="TWG00627.1"/>
    </source>
</evidence>
<accession>A0A561UMR1</accession>
<proteinExistence type="inferred from homology"/>
<dbReference type="Gene3D" id="1.10.101.10">
    <property type="entry name" value="PGBD-like superfamily/PGBD"/>
    <property type="match status" value="1"/>
</dbReference>
<dbReference type="SUPFAM" id="SSF47090">
    <property type="entry name" value="PGBD-like"/>
    <property type="match status" value="1"/>
</dbReference>
<dbReference type="InterPro" id="IPR002502">
    <property type="entry name" value="Amidase_domain"/>
</dbReference>
<dbReference type="InterPro" id="IPR036366">
    <property type="entry name" value="PGBDSf"/>
</dbReference>